<protein>
    <submittedName>
        <fullName evidence="1">Ixodegrin B</fullName>
    </submittedName>
</protein>
<proteinExistence type="predicted"/>
<sequence length="84" mass="9500">MWLASAFYKNLIPKERIRRKGDFCNEKTICEEHTCCLKRAEVARRCKPMGKRGGYCSPRALTNVYFGLCPCDTNQGTCEGGICT</sequence>
<reference evidence="1" key="1">
    <citation type="journal article" date="2016" name="Ticks Tick Borne Dis.">
        <title>De novo assembly and annotation of the salivary gland transcriptome of Rhipicephalus appendiculatus male and female ticks during blood feeding.</title>
        <authorList>
            <person name="de Castro M.H."/>
            <person name="de Klerk D."/>
            <person name="Pienaar R."/>
            <person name="Latif A.A."/>
            <person name="Rees D.J."/>
            <person name="Mans B.J."/>
        </authorList>
    </citation>
    <scope>NUCLEOTIDE SEQUENCE</scope>
    <source>
        <tissue evidence="1">Salivary glands</tissue>
    </source>
</reference>
<accession>A0A131Z297</accession>
<evidence type="ECO:0000313" key="1">
    <source>
        <dbReference type="EMBL" id="JAP85407.1"/>
    </source>
</evidence>
<organism evidence="1">
    <name type="scientific">Rhipicephalus appendiculatus</name>
    <name type="common">Brown ear tick</name>
    <dbReference type="NCBI Taxonomy" id="34631"/>
    <lineage>
        <taxon>Eukaryota</taxon>
        <taxon>Metazoa</taxon>
        <taxon>Ecdysozoa</taxon>
        <taxon>Arthropoda</taxon>
        <taxon>Chelicerata</taxon>
        <taxon>Arachnida</taxon>
        <taxon>Acari</taxon>
        <taxon>Parasitiformes</taxon>
        <taxon>Ixodida</taxon>
        <taxon>Ixodoidea</taxon>
        <taxon>Ixodidae</taxon>
        <taxon>Rhipicephalinae</taxon>
        <taxon>Rhipicephalus</taxon>
        <taxon>Rhipicephalus</taxon>
    </lineage>
</organism>
<name>A0A131Z297_RHIAP</name>
<dbReference type="Gene3D" id="2.10.80.10">
    <property type="entry name" value="Lipase, subunit A"/>
    <property type="match status" value="1"/>
</dbReference>
<dbReference type="EMBL" id="GEDV01003150">
    <property type="protein sequence ID" value="JAP85407.1"/>
    <property type="molecule type" value="Transcribed_RNA"/>
</dbReference>
<dbReference type="AlphaFoldDB" id="A0A131Z297"/>